<proteinExistence type="predicted"/>
<reference evidence="3" key="1">
    <citation type="journal article" date="2015" name="Nat. Plants">
        <title>Genome expansion of Arabis alpina linked with retrotransposition and reduced symmetric DNA methylation.</title>
        <authorList>
            <person name="Willing E.M."/>
            <person name="Rawat V."/>
            <person name="Mandakova T."/>
            <person name="Maumus F."/>
            <person name="James G.V."/>
            <person name="Nordstroem K.J."/>
            <person name="Becker C."/>
            <person name="Warthmann N."/>
            <person name="Chica C."/>
            <person name="Szarzynska B."/>
            <person name="Zytnicki M."/>
            <person name="Albani M.C."/>
            <person name="Kiefer C."/>
            <person name="Bergonzi S."/>
            <person name="Castaings L."/>
            <person name="Mateos J.L."/>
            <person name="Berns M.C."/>
            <person name="Bujdoso N."/>
            <person name="Piofczyk T."/>
            <person name="de Lorenzo L."/>
            <person name="Barrero-Sicilia C."/>
            <person name="Mateos I."/>
            <person name="Piednoel M."/>
            <person name="Hagmann J."/>
            <person name="Chen-Min-Tao R."/>
            <person name="Iglesias-Fernandez R."/>
            <person name="Schuster S.C."/>
            <person name="Alonso-Blanco C."/>
            <person name="Roudier F."/>
            <person name="Carbonero P."/>
            <person name="Paz-Ares J."/>
            <person name="Davis S.J."/>
            <person name="Pecinka A."/>
            <person name="Quesneville H."/>
            <person name="Colot V."/>
            <person name="Lysak M.A."/>
            <person name="Weigel D."/>
            <person name="Coupland G."/>
            <person name="Schneeberger K."/>
        </authorList>
    </citation>
    <scope>NUCLEOTIDE SEQUENCE [LARGE SCALE GENOMIC DNA]</scope>
    <source>
        <strain evidence="3">cv. Pajares</strain>
    </source>
</reference>
<dbReference type="AlphaFoldDB" id="A0A087GNG2"/>
<keyword evidence="3" id="KW-1185">Reference proteome</keyword>
<evidence type="ECO:0000256" key="1">
    <source>
        <dbReference type="SAM" id="MobiDB-lite"/>
    </source>
</evidence>
<organism evidence="2 3">
    <name type="scientific">Arabis alpina</name>
    <name type="common">Alpine rock-cress</name>
    <dbReference type="NCBI Taxonomy" id="50452"/>
    <lineage>
        <taxon>Eukaryota</taxon>
        <taxon>Viridiplantae</taxon>
        <taxon>Streptophyta</taxon>
        <taxon>Embryophyta</taxon>
        <taxon>Tracheophyta</taxon>
        <taxon>Spermatophyta</taxon>
        <taxon>Magnoliopsida</taxon>
        <taxon>eudicotyledons</taxon>
        <taxon>Gunneridae</taxon>
        <taxon>Pentapetalae</taxon>
        <taxon>rosids</taxon>
        <taxon>malvids</taxon>
        <taxon>Brassicales</taxon>
        <taxon>Brassicaceae</taxon>
        <taxon>Arabideae</taxon>
        <taxon>Arabis</taxon>
    </lineage>
</organism>
<dbReference type="Gramene" id="KFK31414">
    <property type="protein sequence ID" value="KFK31414"/>
    <property type="gene ID" value="AALP_AA6G108900"/>
</dbReference>
<evidence type="ECO:0000313" key="2">
    <source>
        <dbReference type="EMBL" id="KFK31414.1"/>
    </source>
</evidence>
<protein>
    <submittedName>
        <fullName evidence="2">Uncharacterized protein</fullName>
    </submittedName>
</protein>
<feature type="compositionally biased region" description="Pro residues" evidence="1">
    <location>
        <begin position="38"/>
        <end position="49"/>
    </location>
</feature>
<gene>
    <name evidence="2" type="ordered locus">AALP_Aa6g108900</name>
</gene>
<sequence length="149" mass="16336">MVVAVEPSRLLLDSSSDMVLPAKLPSRFFEMTVLAQSSPPPPPEPPDPPDLYSVASPMSTASKTHHRFLFPASFQDLNGTKSRNFSNGSRSLLFPSYGGFSFQLPSPKSVSNRRPSAVAEKPSPAKSHMYKAWSSRFSSSRQSCIICWA</sequence>
<evidence type="ECO:0000313" key="3">
    <source>
        <dbReference type="Proteomes" id="UP000029120"/>
    </source>
</evidence>
<dbReference type="EMBL" id="CM002874">
    <property type="protein sequence ID" value="KFK31414.1"/>
    <property type="molecule type" value="Genomic_DNA"/>
</dbReference>
<feature type="region of interest" description="Disordered" evidence="1">
    <location>
        <begin position="35"/>
        <end position="56"/>
    </location>
</feature>
<name>A0A087GNG2_ARAAL</name>
<dbReference type="Proteomes" id="UP000029120">
    <property type="component" value="Chromosome 6"/>
</dbReference>
<accession>A0A087GNG2</accession>